<proteinExistence type="predicted"/>
<dbReference type="AlphaFoldDB" id="E0S5C4"/>
<dbReference type="KEGG" id="ein:Eint_010460"/>
<dbReference type="RefSeq" id="XP_003072269.1">
    <property type="nucleotide sequence ID" value="XM_003072223.1"/>
</dbReference>
<keyword evidence="2" id="KW-1185">Reference proteome</keyword>
<dbReference type="EMBL" id="CP001942">
    <property type="protein sequence ID" value="ADM10909.1"/>
    <property type="molecule type" value="Genomic_DNA"/>
</dbReference>
<sequence>MIIKIVSTVNVPDAEVISDLQRTYVICPEKKYVLKFTSGDVTLKAFKELFLLGKEILFYVVNFEFFFYKMRMFKHYRFEFVMCSDEEKSERIENYKDIERRLAGEYSNRGVELSFMPDVFASIRSSLLSPELYLSKENPSTIIYKLLTKKFNYEELKRLAADAIGRGTDTEEALNEDFDRHLKSLVFVGAVKMKDGLFYRWDY</sequence>
<accession>E0S5C4</accession>
<organism evidence="1 2">
    <name type="scientific">Encephalitozoon intestinalis (strain ATCC 50506)</name>
    <name type="common">Microsporidian parasite</name>
    <name type="synonym">Septata intestinalis</name>
    <dbReference type="NCBI Taxonomy" id="876142"/>
    <lineage>
        <taxon>Eukaryota</taxon>
        <taxon>Fungi</taxon>
        <taxon>Fungi incertae sedis</taxon>
        <taxon>Microsporidia</taxon>
        <taxon>Unikaryonidae</taxon>
        <taxon>Encephalitozoon</taxon>
    </lineage>
</organism>
<dbReference type="Proteomes" id="UP000002313">
    <property type="component" value="Chromosome I"/>
</dbReference>
<evidence type="ECO:0000313" key="1">
    <source>
        <dbReference type="EMBL" id="ADM10909.1"/>
    </source>
</evidence>
<reference evidence="1 2" key="1">
    <citation type="journal article" date="2010" name="Nat. Commun.">
        <title>The complete sequence of the smallest known nuclear genome from the microsporidian Encephalitozoon intestinalis.</title>
        <authorList>
            <person name="Corradi N."/>
            <person name="Pombert J.-F."/>
            <person name="Farinelli L."/>
            <person name="Didier E.S."/>
            <person name="Keeling P.J."/>
        </authorList>
    </citation>
    <scope>NUCLEOTIDE SEQUENCE [LARGE SCALE GENOMIC DNA]</scope>
    <source>
        <strain evidence="1 2">ATCC 50506</strain>
    </source>
</reference>
<protein>
    <submittedName>
        <fullName evidence="1">Uncharacterized protein</fullName>
    </submittedName>
</protein>
<dbReference type="HOGENOM" id="CLU_116395_0_0_1"/>
<dbReference type="VEuPathDB" id="MicrosporidiaDB:Eint_010460"/>
<reference evidence="1 2" key="2">
    <citation type="journal article" date="2012" name="Proc. Natl. Acad. Sci. U.S.A.">
        <title>Gain and loss of multiple functionally related, horizontally transferred genes in the reduced genomes of two microsporidian parasites.</title>
        <authorList>
            <person name="Pombert J.-F."/>
            <person name="Selman M."/>
            <person name="Burki F."/>
            <person name="Bardell F.T."/>
            <person name="Farinelli L."/>
            <person name="Solter L.F."/>
            <person name="Whitman D.W."/>
            <person name="Weiss L.M."/>
            <person name="Corradi N."/>
            <person name="Keeling P.J."/>
        </authorList>
    </citation>
    <scope>NUCLEOTIDE SEQUENCE [LARGE SCALE GENOMIC DNA]</scope>
    <source>
        <strain evidence="1 2">ATCC 50506</strain>
    </source>
</reference>
<gene>
    <name evidence="1" type="ORF">Eint_010460</name>
</gene>
<evidence type="ECO:0000313" key="2">
    <source>
        <dbReference type="Proteomes" id="UP000002313"/>
    </source>
</evidence>
<dbReference type="GeneID" id="9698602"/>
<dbReference type="OrthoDB" id="2196169at2759"/>
<name>E0S5C4_ENCIT</name>